<dbReference type="SUPFAM" id="SSF46785">
    <property type="entry name" value="Winged helix' DNA-binding domain"/>
    <property type="match status" value="1"/>
</dbReference>
<reference evidence="1 2" key="1">
    <citation type="journal article" date="2012" name="J. Bacteriol.">
        <title>Draft Genome Sequence of Plant Growth-Promoting Rhizobium Mesorhizobium amorphae, Isolated from Zinc-Lead Mine Tailings.</title>
        <authorList>
            <person name="Hao X."/>
            <person name="Lin Y."/>
            <person name="Johnstone L."/>
            <person name="Baltrus D.A."/>
            <person name="Miller S.J."/>
            <person name="Wei G."/>
            <person name="Rensing C."/>
        </authorList>
    </citation>
    <scope>NUCLEOTIDE SEQUENCE [LARGE SCALE GENOMIC DNA]</scope>
    <source>
        <strain evidence="1 2">CCNWGS0123</strain>
    </source>
</reference>
<accession>G6YDZ0</accession>
<organism evidence="1 2">
    <name type="scientific">Mesorhizobium amorphae CCNWGS0123</name>
    <dbReference type="NCBI Taxonomy" id="1082933"/>
    <lineage>
        <taxon>Bacteria</taxon>
        <taxon>Pseudomonadati</taxon>
        <taxon>Pseudomonadota</taxon>
        <taxon>Alphaproteobacteria</taxon>
        <taxon>Hyphomicrobiales</taxon>
        <taxon>Phyllobacteriaceae</taxon>
        <taxon>Mesorhizobium</taxon>
    </lineage>
</organism>
<dbReference type="EMBL" id="AGSN01000138">
    <property type="protein sequence ID" value="EHH10063.1"/>
    <property type="molecule type" value="Genomic_DNA"/>
</dbReference>
<keyword evidence="2" id="KW-1185">Reference proteome</keyword>
<dbReference type="InterPro" id="IPR036388">
    <property type="entry name" value="WH-like_DNA-bd_sf"/>
</dbReference>
<dbReference type="InterPro" id="IPR036390">
    <property type="entry name" value="WH_DNA-bd_sf"/>
</dbReference>
<evidence type="ECO:0000313" key="1">
    <source>
        <dbReference type="EMBL" id="EHH10063.1"/>
    </source>
</evidence>
<sequence>MSVGIRHDDLRRRNRAMVISAVRRAGQPSRTEIAATTGLSHSTISAISSDLIQEGI</sequence>
<dbReference type="Gene3D" id="1.10.10.10">
    <property type="entry name" value="Winged helix-like DNA-binding domain superfamily/Winged helix DNA-binding domain"/>
    <property type="match status" value="1"/>
</dbReference>
<dbReference type="eggNOG" id="COG1940">
    <property type="taxonomic scope" value="Bacteria"/>
</dbReference>
<gene>
    <name evidence="1" type="ORF">MEA186_20914</name>
</gene>
<evidence type="ECO:0000313" key="2">
    <source>
        <dbReference type="Proteomes" id="UP000002949"/>
    </source>
</evidence>
<name>G6YDZ0_9HYPH</name>
<proteinExistence type="predicted"/>
<dbReference type="AlphaFoldDB" id="G6YDZ0"/>
<protein>
    <submittedName>
        <fullName evidence="1">ROK family protein</fullName>
    </submittedName>
</protein>
<dbReference type="Proteomes" id="UP000002949">
    <property type="component" value="Unassembled WGS sequence"/>
</dbReference>
<feature type="non-terminal residue" evidence="1">
    <location>
        <position position="56"/>
    </location>
</feature>